<dbReference type="Gene3D" id="3.40.50.720">
    <property type="entry name" value="NAD(P)-binding Rossmann-like Domain"/>
    <property type="match status" value="1"/>
</dbReference>
<dbReference type="GO" id="GO:0005737">
    <property type="term" value="C:cytoplasm"/>
    <property type="evidence" value="ECO:0007669"/>
    <property type="project" value="TreeGrafter"/>
</dbReference>
<dbReference type="OrthoDB" id="10262413at2759"/>
<dbReference type="STRING" id="675824.A0A1E3QDR1"/>
<dbReference type="InterPro" id="IPR001509">
    <property type="entry name" value="Epimerase_deHydtase"/>
</dbReference>
<dbReference type="Proteomes" id="UP000094385">
    <property type="component" value="Unassembled WGS sequence"/>
</dbReference>
<dbReference type="SUPFAM" id="SSF51735">
    <property type="entry name" value="NAD(P)-binding Rossmann-fold domains"/>
    <property type="match status" value="1"/>
</dbReference>
<proteinExistence type="predicted"/>
<evidence type="ECO:0000313" key="2">
    <source>
        <dbReference type="EMBL" id="ODQ75833.1"/>
    </source>
</evidence>
<dbReference type="PANTHER" id="PTHR48079">
    <property type="entry name" value="PROTEIN YEEZ"/>
    <property type="match status" value="1"/>
</dbReference>
<dbReference type="EMBL" id="KV454290">
    <property type="protein sequence ID" value="ODQ75833.1"/>
    <property type="molecule type" value="Genomic_DNA"/>
</dbReference>
<gene>
    <name evidence="2" type="ORF">LIPSTDRAFT_61419</name>
</gene>
<reference evidence="2 3" key="1">
    <citation type="journal article" date="2016" name="Proc. Natl. Acad. Sci. U.S.A.">
        <title>Comparative genomics of biotechnologically important yeasts.</title>
        <authorList>
            <person name="Riley R."/>
            <person name="Haridas S."/>
            <person name="Wolfe K.H."/>
            <person name="Lopes M.R."/>
            <person name="Hittinger C.T."/>
            <person name="Goeker M."/>
            <person name="Salamov A.A."/>
            <person name="Wisecaver J.H."/>
            <person name="Long T.M."/>
            <person name="Calvey C.H."/>
            <person name="Aerts A.L."/>
            <person name="Barry K.W."/>
            <person name="Choi C."/>
            <person name="Clum A."/>
            <person name="Coughlan A.Y."/>
            <person name="Deshpande S."/>
            <person name="Douglass A.P."/>
            <person name="Hanson S.J."/>
            <person name="Klenk H.-P."/>
            <person name="LaButti K.M."/>
            <person name="Lapidus A."/>
            <person name="Lindquist E.A."/>
            <person name="Lipzen A.M."/>
            <person name="Meier-Kolthoff J.P."/>
            <person name="Ohm R.A."/>
            <person name="Otillar R.P."/>
            <person name="Pangilinan J.L."/>
            <person name="Peng Y."/>
            <person name="Rokas A."/>
            <person name="Rosa C.A."/>
            <person name="Scheuner C."/>
            <person name="Sibirny A.A."/>
            <person name="Slot J.C."/>
            <person name="Stielow J.B."/>
            <person name="Sun H."/>
            <person name="Kurtzman C.P."/>
            <person name="Blackwell M."/>
            <person name="Grigoriev I.V."/>
            <person name="Jeffries T.W."/>
        </authorList>
    </citation>
    <scope>NUCLEOTIDE SEQUENCE [LARGE SCALE GENOMIC DNA]</scope>
    <source>
        <strain evidence="2 3">NRRL Y-11557</strain>
    </source>
</reference>
<accession>A0A1E3QDR1</accession>
<organism evidence="2 3">
    <name type="scientific">Lipomyces starkeyi NRRL Y-11557</name>
    <dbReference type="NCBI Taxonomy" id="675824"/>
    <lineage>
        <taxon>Eukaryota</taxon>
        <taxon>Fungi</taxon>
        <taxon>Dikarya</taxon>
        <taxon>Ascomycota</taxon>
        <taxon>Saccharomycotina</taxon>
        <taxon>Lipomycetes</taxon>
        <taxon>Lipomycetales</taxon>
        <taxon>Lipomycetaceae</taxon>
        <taxon>Lipomyces</taxon>
    </lineage>
</organism>
<dbReference type="InterPro" id="IPR051783">
    <property type="entry name" value="NAD(P)-dependent_oxidoreduct"/>
</dbReference>
<protein>
    <recommendedName>
        <fullName evidence="1">NAD-dependent epimerase/dehydratase domain-containing protein</fullName>
    </recommendedName>
</protein>
<feature type="domain" description="NAD-dependent epimerase/dehydratase" evidence="1">
    <location>
        <begin position="155"/>
        <end position="232"/>
    </location>
</feature>
<dbReference type="InterPro" id="IPR036291">
    <property type="entry name" value="NAD(P)-bd_dom_sf"/>
</dbReference>
<dbReference type="GO" id="GO:0004029">
    <property type="term" value="F:aldehyde dehydrogenase (NAD+) activity"/>
    <property type="evidence" value="ECO:0007669"/>
    <property type="project" value="TreeGrafter"/>
</dbReference>
<sequence>MAPLNLLFTGATGYIGGSVLDHLIGWNTKNKAYSITAIARKPEAVEKIKSSYPSDALTVVQAGYTDPVFATLVAEADVIVHTGESADDGTSANVITKNIKDGALLIHTSGTAILINESELDQQVTRRYDDVDDIKTLTSWKLDHLHRNIDIQILDLHKNKPTVNTIIVCPPLIYGTGTGKVNQTSQQIPLMIKVASISKKNAVYGSGKAAWSNVHISDIAELYVLLLATYISDPKRLWYNDEGYYFAENGIHSWKSITAALDEPLVKYGIIPPENTAKVGTPDEVHFTDDELKKVLEPSLYKIAAWMYCTNSLSKATRVRKLGWVPKQPDVYSTLDDDVKRFKAYGAPR</sequence>
<name>A0A1E3QDR1_LIPST</name>
<keyword evidence="3" id="KW-1185">Reference proteome</keyword>
<dbReference type="Pfam" id="PF01370">
    <property type="entry name" value="Epimerase"/>
    <property type="match status" value="1"/>
</dbReference>
<evidence type="ECO:0000313" key="3">
    <source>
        <dbReference type="Proteomes" id="UP000094385"/>
    </source>
</evidence>
<dbReference type="AlphaFoldDB" id="A0A1E3QDR1"/>
<dbReference type="PANTHER" id="PTHR48079:SF6">
    <property type="entry name" value="NAD(P)-BINDING DOMAIN-CONTAINING PROTEIN-RELATED"/>
    <property type="match status" value="1"/>
</dbReference>
<evidence type="ECO:0000259" key="1">
    <source>
        <dbReference type="Pfam" id="PF01370"/>
    </source>
</evidence>